<dbReference type="GO" id="GO:0006412">
    <property type="term" value="P:translation"/>
    <property type="evidence" value="ECO:0007669"/>
    <property type="project" value="InterPro"/>
</dbReference>
<proteinExistence type="predicted"/>
<evidence type="ECO:0000313" key="3">
    <source>
        <dbReference type="Proteomes" id="UP000325081"/>
    </source>
</evidence>
<evidence type="ECO:0000313" key="2">
    <source>
        <dbReference type="EMBL" id="GER31139.1"/>
    </source>
</evidence>
<dbReference type="PANTHER" id="PTHR36798">
    <property type="entry name" value="50S RIBOSOMAL PROTEIN 6, CHLOROPLASTIC"/>
    <property type="match status" value="1"/>
</dbReference>
<keyword evidence="2" id="KW-0689">Ribosomal protein</keyword>
<sequence length="108" mass="11480">MSVSALFGSRLVLPPPSAAVTRAAPQPRRLAVDGGGFGLAIECSSRPQKKSTAHHMKTRPRKTRPSDIKRRPTVYPPLPPLPPEWSFASDDSTAAPVAGAMPAPENSE</sequence>
<organism evidence="2 3">
    <name type="scientific">Striga asiatica</name>
    <name type="common">Asiatic witchweed</name>
    <name type="synonym">Buchnera asiatica</name>
    <dbReference type="NCBI Taxonomy" id="4170"/>
    <lineage>
        <taxon>Eukaryota</taxon>
        <taxon>Viridiplantae</taxon>
        <taxon>Streptophyta</taxon>
        <taxon>Embryophyta</taxon>
        <taxon>Tracheophyta</taxon>
        <taxon>Spermatophyta</taxon>
        <taxon>Magnoliopsida</taxon>
        <taxon>eudicotyledons</taxon>
        <taxon>Gunneridae</taxon>
        <taxon>Pentapetalae</taxon>
        <taxon>asterids</taxon>
        <taxon>lamiids</taxon>
        <taxon>Lamiales</taxon>
        <taxon>Orobanchaceae</taxon>
        <taxon>Buchnereae</taxon>
        <taxon>Striga</taxon>
    </lineage>
</organism>
<dbReference type="EMBL" id="BKCP01004428">
    <property type="protein sequence ID" value="GER31139.1"/>
    <property type="molecule type" value="Genomic_DNA"/>
</dbReference>
<comment type="caution">
    <text evidence="2">The sequence shown here is derived from an EMBL/GenBank/DDBJ whole genome shotgun (WGS) entry which is preliminary data.</text>
</comment>
<dbReference type="GO" id="GO:0005840">
    <property type="term" value="C:ribosome"/>
    <property type="evidence" value="ECO:0007669"/>
    <property type="project" value="UniProtKB-KW"/>
</dbReference>
<reference evidence="3" key="1">
    <citation type="journal article" date="2019" name="Curr. Biol.">
        <title>Genome Sequence of Striga asiatica Provides Insight into the Evolution of Plant Parasitism.</title>
        <authorList>
            <person name="Yoshida S."/>
            <person name="Kim S."/>
            <person name="Wafula E.K."/>
            <person name="Tanskanen J."/>
            <person name="Kim Y.M."/>
            <person name="Honaas L."/>
            <person name="Yang Z."/>
            <person name="Spallek T."/>
            <person name="Conn C.E."/>
            <person name="Ichihashi Y."/>
            <person name="Cheong K."/>
            <person name="Cui S."/>
            <person name="Der J.P."/>
            <person name="Gundlach H."/>
            <person name="Jiao Y."/>
            <person name="Hori C."/>
            <person name="Ishida J.K."/>
            <person name="Kasahara H."/>
            <person name="Kiba T."/>
            <person name="Kim M.S."/>
            <person name="Koo N."/>
            <person name="Laohavisit A."/>
            <person name="Lee Y.H."/>
            <person name="Lumba S."/>
            <person name="McCourt P."/>
            <person name="Mortimer J.C."/>
            <person name="Mutuku J.M."/>
            <person name="Nomura T."/>
            <person name="Sasaki-Sekimoto Y."/>
            <person name="Seto Y."/>
            <person name="Wang Y."/>
            <person name="Wakatake T."/>
            <person name="Sakakibara H."/>
            <person name="Demura T."/>
            <person name="Yamaguchi S."/>
            <person name="Yoneyama K."/>
            <person name="Manabe R.I."/>
            <person name="Nelson D.C."/>
            <person name="Schulman A.H."/>
            <person name="Timko M.P."/>
            <person name="dePamphilis C.W."/>
            <person name="Choi D."/>
            <person name="Shirasu K."/>
        </authorList>
    </citation>
    <scope>NUCLEOTIDE SEQUENCE [LARGE SCALE GENOMIC DNA]</scope>
    <source>
        <strain evidence="3">cv. UVA1</strain>
    </source>
</reference>
<protein>
    <submittedName>
        <fullName evidence="2">50S ribosomal protein 6</fullName>
    </submittedName>
</protein>
<dbReference type="OrthoDB" id="1848184at2759"/>
<accession>A0A5A7PED7</accession>
<dbReference type="InterPro" id="IPR020526">
    <property type="entry name" value="Ribosomal_cL38"/>
</dbReference>
<evidence type="ECO:0000256" key="1">
    <source>
        <dbReference type="SAM" id="MobiDB-lite"/>
    </source>
</evidence>
<gene>
    <name evidence="2" type="ORF">STAS_07117</name>
</gene>
<dbReference type="GO" id="GO:0003735">
    <property type="term" value="F:structural constituent of ribosome"/>
    <property type="evidence" value="ECO:0007669"/>
    <property type="project" value="InterPro"/>
</dbReference>
<dbReference type="AlphaFoldDB" id="A0A5A7PED7"/>
<dbReference type="PANTHER" id="PTHR36798:SF2">
    <property type="entry name" value="LARGE RIBOSOMAL SUBUNIT PROTEIN CL38"/>
    <property type="match status" value="1"/>
</dbReference>
<dbReference type="Pfam" id="PF17257">
    <property type="entry name" value="DUF5323"/>
    <property type="match status" value="1"/>
</dbReference>
<keyword evidence="3" id="KW-1185">Reference proteome</keyword>
<keyword evidence="2" id="KW-0687">Ribonucleoprotein</keyword>
<dbReference type="GO" id="GO:0009507">
    <property type="term" value="C:chloroplast"/>
    <property type="evidence" value="ECO:0007669"/>
    <property type="project" value="InterPro"/>
</dbReference>
<name>A0A5A7PED7_STRAF</name>
<dbReference type="Proteomes" id="UP000325081">
    <property type="component" value="Unassembled WGS sequence"/>
</dbReference>
<feature type="compositionally biased region" description="Basic residues" evidence="1">
    <location>
        <begin position="47"/>
        <end position="63"/>
    </location>
</feature>
<feature type="compositionally biased region" description="Pro residues" evidence="1">
    <location>
        <begin position="74"/>
        <end position="83"/>
    </location>
</feature>
<dbReference type="GO" id="GO:0019843">
    <property type="term" value="F:rRNA binding"/>
    <property type="evidence" value="ECO:0007669"/>
    <property type="project" value="InterPro"/>
</dbReference>
<feature type="region of interest" description="Disordered" evidence="1">
    <location>
        <begin position="45"/>
        <end position="108"/>
    </location>
</feature>